<keyword evidence="4" id="KW-0732">Signal</keyword>
<dbReference type="EMBL" id="JN867057">
    <property type="protein sequence ID" value="AFG72996.1"/>
    <property type="molecule type" value="mRNA"/>
</dbReference>
<feature type="disulfide bond" evidence="3">
    <location>
        <begin position="116"/>
        <end position="136"/>
    </location>
</feature>
<organism evidence="5">
    <name type="scientific">Cnaphalocrocis medinalis</name>
    <name type="common">Rice leaffolder moth</name>
    <dbReference type="NCBI Taxonomy" id="437488"/>
    <lineage>
        <taxon>Eukaryota</taxon>
        <taxon>Metazoa</taxon>
        <taxon>Ecdysozoa</taxon>
        <taxon>Arthropoda</taxon>
        <taxon>Hexapoda</taxon>
        <taxon>Insecta</taxon>
        <taxon>Pterygota</taxon>
        <taxon>Neoptera</taxon>
        <taxon>Endopterygota</taxon>
        <taxon>Lepidoptera</taxon>
        <taxon>Glossata</taxon>
        <taxon>Ditrysia</taxon>
        <taxon>Pyraloidea</taxon>
        <taxon>Crambidae</taxon>
        <taxon>Pyraustinae</taxon>
        <taxon>Cnaphalocrocis</taxon>
    </lineage>
</organism>
<dbReference type="Pfam" id="PF01395">
    <property type="entry name" value="PBP_GOBP"/>
    <property type="match status" value="1"/>
</dbReference>
<feature type="disulfide bond" evidence="3">
    <location>
        <begin position="38"/>
        <end position="73"/>
    </location>
</feature>
<evidence type="ECO:0000256" key="4">
    <source>
        <dbReference type="SAM" id="SignalP"/>
    </source>
</evidence>
<dbReference type="InterPro" id="IPR006072">
    <property type="entry name" value="Odorant/phero-bd_Lep"/>
</dbReference>
<evidence type="ECO:0000256" key="1">
    <source>
        <dbReference type="ARBA" id="ARBA00008098"/>
    </source>
</evidence>
<feature type="disulfide bond" evidence="3">
    <location>
        <begin position="69"/>
        <end position="127"/>
    </location>
</feature>
<dbReference type="Gene3D" id="1.10.238.20">
    <property type="entry name" value="Pheromone/general odorant binding protein domain"/>
    <property type="match status" value="1"/>
</dbReference>
<dbReference type="InterPro" id="IPR036728">
    <property type="entry name" value="PBP_GOBP_sf"/>
</dbReference>
<dbReference type="GO" id="GO:0005549">
    <property type="term" value="F:odorant binding"/>
    <property type="evidence" value="ECO:0007669"/>
    <property type="project" value="InterPro"/>
</dbReference>
<evidence type="ECO:0000313" key="5">
    <source>
        <dbReference type="EMBL" id="AFG72996.1"/>
    </source>
</evidence>
<dbReference type="SMR" id="H9XFD0"/>
<dbReference type="PIRSF" id="PIRSF015604">
    <property type="entry name" value="Odorant/phero_bd"/>
    <property type="match status" value="1"/>
</dbReference>
<keyword evidence="2" id="KW-0813">Transport</keyword>
<reference evidence="5" key="1">
    <citation type="submission" date="2011-10" db="EMBL/GenBank/DDBJ databases">
        <authorList>
            <person name="Liu S."/>
            <person name="Zhu Z.-R."/>
        </authorList>
    </citation>
    <scope>NUCLEOTIDE SEQUENCE</scope>
</reference>
<protein>
    <submittedName>
        <fullName evidence="5">General odorant binding protein 1</fullName>
    </submittedName>
</protein>
<feature type="chain" id="PRO_5003623409" evidence="4">
    <location>
        <begin position="20"/>
        <end position="163"/>
    </location>
</feature>
<dbReference type="PRINTS" id="PR00484">
    <property type="entry name" value="PBPGOBP"/>
</dbReference>
<accession>H9XFD0</accession>
<dbReference type="SMART" id="SM00708">
    <property type="entry name" value="PhBP"/>
    <property type="match status" value="1"/>
</dbReference>
<dbReference type="InterPro" id="IPR006170">
    <property type="entry name" value="PBP/GOBP"/>
</dbReference>
<feature type="signal peptide" evidence="4">
    <location>
        <begin position="1"/>
        <end position="19"/>
    </location>
</feature>
<comment type="similarity">
    <text evidence="1">Belongs to the PBP/GOBP family.</text>
</comment>
<evidence type="ECO:0000256" key="2">
    <source>
        <dbReference type="ARBA" id="ARBA00022448"/>
    </source>
</evidence>
<proteinExistence type="evidence at transcript level"/>
<dbReference type="SUPFAM" id="SSF47565">
    <property type="entry name" value="Insect pheromone/odorant-binding proteins"/>
    <property type="match status" value="1"/>
</dbReference>
<evidence type="ECO:0000256" key="3">
    <source>
        <dbReference type="PIRSR" id="PIRSR015604-1"/>
    </source>
</evidence>
<dbReference type="CDD" id="cd23992">
    <property type="entry name" value="PBP_GOBP"/>
    <property type="match status" value="1"/>
</dbReference>
<name>H9XFD0_CNAME</name>
<sequence length="163" mass="18560">MRLEAALLCALAAAALVEGSHKIMSDVTLGFGQALEHCREESGLTEDKMEEFFHIWSKDFKFQDRELGCALRCMSKHFNLITDANELHHENTENFIKSFPNGEQLAKELVVLIHNCEKQFEGVEEHCMRTLRVGECIRDACLSRDLAPTMELLLAEFIMQTEA</sequence>
<keyword evidence="3" id="KW-1015">Disulfide bond</keyword>
<dbReference type="AlphaFoldDB" id="H9XFD0"/>